<organism evidence="2 3">
    <name type="scientific">Yokenella regensburgei</name>
    <dbReference type="NCBI Taxonomy" id="158877"/>
    <lineage>
        <taxon>Bacteria</taxon>
        <taxon>Pseudomonadati</taxon>
        <taxon>Pseudomonadota</taxon>
        <taxon>Gammaproteobacteria</taxon>
        <taxon>Enterobacterales</taxon>
        <taxon>Enterobacteriaceae</taxon>
        <taxon>Yokenella</taxon>
    </lineage>
</organism>
<evidence type="ECO:0000313" key="3">
    <source>
        <dbReference type="Proteomes" id="UP000251313"/>
    </source>
</evidence>
<evidence type="ECO:0000313" key="2">
    <source>
        <dbReference type="EMBL" id="SQA63636.1"/>
    </source>
</evidence>
<proteinExistence type="predicted"/>
<dbReference type="EMBL" id="UAVL01000015">
    <property type="protein sequence ID" value="SQA63636.1"/>
    <property type="molecule type" value="Genomic_DNA"/>
</dbReference>
<comment type="caution">
    <text evidence="2">The sequence shown here is derived from an EMBL/GenBank/DDBJ whole genome shotgun (WGS) entry which is preliminary data.</text>
</comment>
<evidence type="ECO:0000256" key="1">
    <source>
        <dbReference type="SAM" id="MobiDB-lite"/>
    </source>
</evidence>
<gene>
    <name evidence="2" type="ORF">NCTC11967_02702</name>
</gene>
<feature type="compositionally biased region" description="Low complexity" evidence="1">
    <location>
        <begin position="1"/>
        <end position="20"/>
    </location>
</feature>
<dbReference type="AlphaFoldDB" id="A0AB38FXB7"/>
<feature type="region of interest" description="Disordered" evidence="1">
    <location>
        <begin position="1"/>
        <end position="22"/>
    </location>
</feature>
<sequence>MALTSPPAAAPSRVPSGARSNTTRHLSANAASWLLLRKPRPDTIGQKRLRANFAGGYGMMLGTAAAGYAGGSFLAPAIGFDEEMSRVQALTRLNKDSSQMGICARRLKNSVQKLHLLHEMLPVAGVSCNGWLYSRSYSGCIAWRSEYGAGWRHGSW</sequence>
<dbReference type="Proteomes" id="UP000251313">
    <property type="component" value="Unassembled WGS sequence"/>
</dbReference>
<accession>A0AB38FXB7</accession>
<reference evidence="2 3" key="1">
    <citation type="submission" date="2018-06" db="EMBL/GenBank/DDBJ databases">
        <authorList>
            <consortium name="Pathogen Informatics"/>
            <person name="Doyle S."/>
        </authorList>
    </citation>
    <scope>NUCLEOTIDE SEQUENCE [LARGE SCALE GENOMIC DNA]</scope>
    <source>
        <strain evidence="2 3">NCTC11967</strain>
    </source>
</reference>
<protein>
    <submittedName>
        <fullName evidence="2">Uncharacterized protein</fullName>
    </submittedName>
</protein>
<name>A0AB38FXB7_9ENTR</name>